<accession>A0ABS8LPA5</accession>
<evidence type="ECO:0000313" key="2">
    <source>
        <dbReference type="EMBL" id="MCC8636155.1"/>
    </source>
</evidence>
<dbReference type="PANTHER" id="PTHR12788">
    <property type="entry name" value="PROTEIN-TYROSINE SULFOTRANSFERASE 2"/>
    <property type="match status" value="1"/>
</dbReference>
<dbReference type="Gene3D" id="3.40.50.300">
    <property type="entry name" value="P-loop containing nucleotide triphosphate hydrolases"/>
    <property type="match status" value="1"/>
</dbReference>
<protein>
    <submittedName>
        <fullName evidence="2">Sulfotransferase</fullName>
    </submittedName>
</protein>
<dbReference type="PANTHER" id="PTHR12788:SF10">
    <property type="entry name" value="PROTEIN-TYROSINE SULFOTRANSFERASE"/>
    <property type="match status" value="1"/>
</dbReference>
<dbReference type="RefSeq" id="WP_011349068.1">
    <property type="nucleotide sequence ID" value="NZ_JAJITJ010000040.1"/>
</dbReference>
<dbReference type="Proteomes" id="UP001430605">
    <property type="component" value="Unassembled WGS sequence"/>
</dbReference>
<dbReference type="InterPro" id="IPR027417">
    <property type="entry name" value="P-loop_NTPase"/>
</dbReference>
<dbReference type="Pfam" id="PF13469">
    <property type="entry name" value="Sulfotransfer_3"/>
    <property type="match status" value="1"/>
</dbReference>
<comment type="caution">
    <text evidence="2">The sequence shown here is derived from an EMBL/GenBank/DDBJ whole genome shotgun (WGS) entry which is preliminary data.</text>
</comment>
<keyword evidence="3" id="KW-1185">Reference proteome</keyword>
<dbReference type="EMBL" id="JAJIUS010000078">
    <property type="protein sequence ID" value="MCC8636155.1"/>
    <property type="molecule type" value="Genomic_DNA"/>
</dbReference>
<organism evidence="2 3">
    <name type="scientific">Xanthomonas euvesicatoria pv. euvesicatoria</name>
    <dbReference type="NCBI Taxonomy" id="2753541"/>
    <lineage>
        <taxon>Bacteria</taxon>
        <taxon>Pseudomonadati</taxon>
        <taxon>Pseudomonadota</taxon>
        <taxon>Gammaproteobacteria</taxon>
        <taxon>Lysobacterales</taxon>
        <taxon>Lysobacteraceae</taxon>
        <taxon>Xanthomonas</taxon>
    </lineage>
</organism>
<dbReference type="Gene3D" id="1.25.40.10">
    <property type="entry name" value="Tetratricopeptide repeat domain"/>
    <property type="match status" value="2"/>
</dbReference>
<name>A0ABS8LPA5_XANEU</name>
<dbReference type="Pfam" id="PF14559">
    <property type="entry name" value="TPR_19"/>
    <property type="match status" value="1"/>
</dbReference>
<reference evidence="2" key="1">
    <citation type="submission" date="2021-11" db="EMBL/GenBank/DDBJ databases">
        <title>Genome resources and taxonomic validation of 89 Xanthomonas strains.</title>
        <authorList>
            <person name="Tambong J.T."/>
        </authorList>
    </citation>
    <scope>NUCLEOTIDE SEQUENCE</scope>
    <source>
        <strain evidence="2">Xv 72</strain>
    </source>
</reference>
<gene>
    <name evidence="2" type="ORF">LN463_14475</name>
</gene>
<sequence length="535" mass="58118">MSRSAGALHWQAAQAALARRDLGVAASALQALLEVEPTHVAARVLLAGTVLANGRMREAVTQLQLAARDVGDDVAMRCRVAQALLRVGEHRVLHALLRHPSVMQCRDDATLALLAHVHQSLGEHVEALAMMQRAQACGFDGPDFRFFLAVQLQFNGRLDEAAQALEQTLALSPGYGRAALARARLRRQTTGSNHVAQLRQQLQLAKPDSEDRAGLAFALYKELEDLGDTAAAWDALQHGNAVMHARLRHDADADADADAEAALYAQLGDLAARGVFAAQGTGAVQGPQPIFVLGLPRSGTTVLERMLGNHSQVVSAGELNDFGHQLRWGADQAGRSLLDAPLLQALPSLDYAQIGARYLQQTQWRAGSARWYIDKLPANAVAIGAIARALPGALIVHLVREPMAVCFSNYRALFGDSYAYSYDLHTLARHYRAYHGLMAQWRAALPGRVIDVDYAQMVRDPSTVLQQLMAHCGLDIEPGQIDITRNAAASATLSSVQVREGVHSRNVEEWRRYAVQLEPLRQALWQAGLIDAGVH</sequence>
<dbReference type="SUPFAM" id="SSF52540">
    <property type="entry name" value="P-loop containing nucleoside triphosphate hydrolases"/>
    <property type="match status" value="1"/>
</dbReference>
<evidence type="ECO:0000313" key="3">
    <source>
        <dbReference type="Proteomes" id="UP001430605"/>
    </source>
</evidence>
<dbReference type="SUPFAM" id="SSF48452">
    <property type="entry name" value="TPR-like"/>
    <property type="match status" value="1"/>
</dbReference>
<keyword evidence="1" id="KW-0808">Transferase</keyword>
<dbReference type="InterPro" id="IPR011990">
    <property type="entry name" value="TPR-like_helical_dom_sf"/>
</dbReference>
<proteinExistence type="predicted"/>
<dbReference type="InterPro" id="IPR026634">
    <property type="entry name" value="TPST-like"/>
</dbReference>
<evidence type="ECO:0000256" key="1">
    <source>
        <dbReference type="ARBA" id="ARBA00022679"/>
    </source>
</evidence>